<organism evidence="4 5">
    <name type="scientific">Maudiozyma humilis</name>
    <name type="common">Sour dough yeast</name>
    <name type="synonym">Kazachstania humilis</name>
    <dbReference type="NCBI Taxonomy" id="51915"/>
    <lineage>
        <taxon>Eukaryota</taxon>
        <taxon>Fungi</taxon>
        <taxon>Dikarya</taxon>
        <taxon>Ascomycota</taxon>
        <taxon>Saccharomycotina</taxon>
        <taxon>Saccharomycetes</taxon>
        <taxon>Saccharomycetales</taxon>
        <taxon>Saccharomycetaceae</taxon>
        <taxon>Maudiozyma</taxon>
    </lineage>
</organism>
<reference evidence="4 5" key="1">
    <citation type="journal article" date="2023" name="Elife">
        <title>Identification of key yeast species and microbe-microbe interactions impacting larval growth of Drosophila in the wild.</title>
        <authorList>
            <person name="Mure A."/>
            <person name="Sugiura Y."/>
            <person name="Maeda R."/>
            <person name="Honda K."/>
            <person name="Sakurai N."/>
            <person name="Takahashi Y."/>
            <person name="Watada M."/>
            <person name="Katoh T."/>
            <person name="Gotoh A."/>
            <person name="Gotoh Y."/>
            <person name="Taniguchi I."/>
            <person name="Nakamura K."/>
            <person name="Hayashi T."/>
            <person name="Katayama T."/>
            <person name="Uemura T."/>
            <person name="Hattori Y."/>
        </authorList>
    </citation>
    <scope>NUCLEOTIDE SEQUENCE [LARGE SCALE GENOMIC DNA]</scope>
    <source>
        <strain evidence="4 5">KH-74</strain>
    </source>
</reference>
<comment type="similarity">
    <text evidence="2">Belongs to the NAD(P)-dependent epimerase/dehydratase family. Dihydroflavonol-4-reductase subfamily.</text>
</comment>
<dbReference type="CDD" id="cd05227">
    <property type="entry name" value="AR_SDR_e"/>
    <property type="match status" value="1"/>
</dbReference>
<dbReference type="Proteomes" id="UP001377567">
    <property type="component" value="Unassembled WGS sequence"/>
</dbReference>
<sequence>MSVFVSGANGFIAQHILAQLLAKDYNVIAAVRSQEKADGLLKNFDNPNLQCVIVPDITKLEAFDDAFKNNGSKIKYVIHAASPVTDHTDNFERDILIPAVNGTKAILNSIKKYASKNVERFIQTSSLAALTTVQDYANPKLSFNEKSWSTYTWESCQGSMFDAYSGSKKFAEQEVWKFAEENRDTIKFSITTVNPAFVFGPQVFDNEVKSKLNVTCQIVNDMIHLPIGATDFSLNPLYCVHVEDVAKAHVQALDDPTLVGKRLLMSNGLANRQDMLNIAHDDFPILNGNVAVGTPSNGFIGKPLPVATLDNTDTKQLLGFQFKSLNDMFDDLIRQVLKHEGKI</sequence>
<dbReference type="Gene3D" id="3.40.50.720">
    <property type="entry name" value="NAD(P)-binding Rossmann-like Domain"/>
    <property type="match status" value="1"/>
</dbReference>
<dbReference type="Pfam" id="PF01370">
    <property type="entry name" value="Epimerase"/>
    <property type="match status" value="1"/>
</dbReference>
<evidence type="ECO:0000256" key="2">
    <source>
        <dbReference type="ARBA" id="ARBA00023445"/>
    </source>
</evidence>
<evidence type="ECO:0000313" key="4">
    <source>
        <dbReference type="EMBL" id="GMM58442.1"/>
    </source>
</evidence>
<dbReference type="InterPro" id="IPR036291">
    <property type="entry name" value="NAD(P)-bd_dom_sf"/>
</dbReference>
<comment type="caution">
    <text evidence="4">The sequence shown here is derived from an EMBL/GenBank/DDBJ whole genome shotgun (WGS) entry which is preliminary data.</text>
</comment>
<keyword evidence="1" id="KW-0560">Oxidoreductase</keyword>
<keyword evidence="5" id="KW-1185">Reference proteome</keyword>
<dbReference type="InterPro" id="IPR050425">
    <property type="entry name" value="NAD(P)_dehydrat-like"/>
</dbReference>
<name>A0AAV5S491_MAUHU</name>
<dbReference type="EMBL" id="BTGD01000025">
    <property type="protein sequence ID" value="GMM58442.1"/>
    <property type="molecule type" value="Genomic_DNA"/>
</dbReference>
<evidence type="ECO:0000259" key="3">
    <source>
        <dbReference type="Pfam" id="PF01370"/>
    </source>
</evidence>
<dbReference type="SUPFAM" id="SSF51735">
    <property type="entry name" value="NAD(P)-binding Rossmann-fold domains"/>
    <property type="match status" value="1"/>
</dbReference>
<dbReference type="FunFam" id="3.40.50.720:FF:000191">
    <property type="entry name" value="Methylglyoxal reductase (NADPH-dependent)"/>
    <property type="match status" value="1"/>
</dbReference>
<gene>
    <name evidence="4" type="ORF">DAKH74_050590</name>
</gene>
<dbReference type="PANTHER" id="PTHR10366:SF844">
    <property type="entry name" value="NADPH-DEPENDENT METHYLGLYOXAL REDUCTASE GRE2"/>
    <property type="match status" value="1"/>
</dbReference>
<protein>
    <recommendedName>
        <fullName evidence="3">NAD-dependent epimerase/dehydratase domain-containing protein</fullName>
    </recommendedName>
</protein>
<evidence type="ECO:0000313" key="5">
    <source>
        <dbReference type="Proteomes" id="UP001377567"/>
    </source>
</evidence>
<evidence type="ECO:0000256" key="1">
    <source>
        <dbReference type="ARBA" id="ARBA00023002"/>
    </source>
</evidence>
<dbReference type="InterPro" id="IPR001509">
    <property type="entry name" value="Epimerase_deHydtase"/>
</dbReference>
<proteinExistence type="inferred from homology"/>
<dbReference type="AlphaFoldDB" id="A0AAV5S491"/>
<feature type="domain" description="NAD-dependent epimerase/dehydratase" evidence="3">
    <location>
        <begin position="3"/>
        <end position="256"/>
    </location>
</feature>
<dbReference type="PANTHER" id="PTHR10366">
    <property type="entry name" value="NAD DEPENDENT EPIMERASE/DEHYDRATASE"/>
    <property type="match status" value="1"/>
</dbReference>
<dbReference type="GO" id="GO:0016616">
    <property type="term" value="F:oxidoreductase activity, acting on the CH-OH group of donors, NAD or NADP as acceptor"/>
    <property type="evidence" value="ECO:0007669"/>
    <property type="project" value="TreeGrafter"/>
</dbReference>
<accession>A0AAV5S491</accession>